<proteinExistence type="predicted"/>
<evidence type="ECO:0000313" key="1">
    <source>
        <dbReference type="EMBL" id="VWB59911.1"/>
    </source>
</evidence>
<organism evidence="1 2">
    <name type="scientific">Burkholderia lata (strain ATCC 17760 / DSM 23089 / LMG 22485 / NCIMB 9086 / R18194 / 383)</name>
    <dbReference type="NCBI Taxonomy" id="482957"/>
    <lineage>
        <taxon>Bacteria</taxon>
        <taxon>Pseudomonadati</taxon>
        <taxon>Pseudomonadota</taxon>
        <taxon>Betaproteobacteria</taxon>
        <taxon>Burkholderiales</taxon>
        <taxon>Burkholderiaceae</taxon>
        <taxon>Burkholderia</taxon>
        <taxon>Burkholderia cepacia complex</taxon>
    </lineage>
</organism>
<reference evidence="1 2" key="1">
    <citation type="submission" date="2019-09" db="EMBL/GenBank/DDBJ databases">
        <authorList>
            <person name="Depoorter E."/>
        </authorList>
    </citation>
    <scope>NUCLEOTIDE SEQUENCE [LARGE SCALE GENOMIC DNA]</scope>
    <source>
        <strain evidence="1">LMG 23254</strain>
    </source>
</reference>
<gene>
    <name evidence="1" type="ORF">BLA23254_02766</name>
</gene>
<dbReference type="EMBL" id="CABVPW010000012">
    <property type="protein sequence ID" value="VWB59911.1"/>
    <property type="molecule type" value="Genomic_DNA"/>
</dbReference>
<accession>A0A6P2KSN4</accession>
<dbReference type="RefSeq" id="WP_175031755.1">
    <property type="nucleotide sequence ID" value="NZ_CABVPW010000012.1"/>
</dbReference>
<dbReference type="Proteomes" id="UP000494218">
    <property type="component" value="Unassembled WGS sequence"/>
</dbReference>
<evidence type="ECO:0000313" key="2">
    <source>
        <dbReference type="Proteomes" id="UP000494218"/>
    </source>
</evidence>
<sequence length="140" mass="15762">MALPVVFLDGDQVGSRMAAELRRGLYNGEERKVLSTDELVDFNGSELEDLIPNQRLVEAVDRIFRAPEQQFSEVAATGKPIVPQVDAWAKREGIELTPGWKVEIAKRVKAILLSKGINDVDDDLLERWVPLFARFEQSVN</sequence>
<dbReference type="AlphaFoldDB" id="A0A6P2KSN4"/>
<name>A0A6P2KSN4_BURL3</name>
<protein>
    <submittedName>
        <fullName evidence="1">Uncharacterized protein</fullName>
    </submittedName>
</protein>